<protein>
    <recommendedName>
        <fullName evidence="3">DUF2231 domain-containing protein</fullName>
    </recommendedName>
</protein>
<name>A0A518D7R9_9BACT</name>
<feature type="compositionally biased region" description="Pro residues" evidence="1">
    <location>
        <begin position="199"/>
        <end position="208"/>
    </location>
</feature>
<dbReference type="OrthoDB" id="287807at2"/>
<feature type="domain" description="DUF2231" evidence="3">
    <location>
        <begin position="14"/>
        <end position="164"/>
    </location>
</feature>
<evidence type="ECO:0000256" key="2">
    <source>
        <dbReference type="SAM" id="Phobius"/>
    </source>
</evidence>
<evidence type="ECO:0000256" key="1">
    <source>
        <dbReference type="SAM" id="MobiDB-lite"/>
    </source>
</evidence>
<keyword evidence="5" id="KW-1185">Reference proteome</keyword>
<organism evidence="4 5">
    <name type="scientific">Pirellulimonas nuda</name>
    <dbReference type="NCBI Taxonomy" id="2528009"/>
    <lineage>
        <taxon>Bacteria</taxon>
        <taxon>Pseudomonadati</taxon>
        <taxon>Planctomycetota</taxon>
        <taxon>Planctomycetia</taxon>
        <taxon>Pirellulales</taxon>
        <taxon>Lacipirellulaceae</taxon>
        <taxon>Pirellulimonas</taxon>
    </lineage>
</organism>
<reference evidence="4 5" key="1">
    <citation type="submission" date="2019-02" db="EMBL/GenBank/DDBJ databases">
        <title>Deep-cultivation of Planctomycetes and their phenomic and genomic characterization uncovers novel biology.</title>
        <authorList>
            <person name="Wiegand S."/>
            <person name="Jogler M."/>
            <person name="Boedeker C."/>
            <person name="Pinto D."/>
            <person name="Vollmers J."/>
            <person name="Rivas-Marin E."/>
            <person name="Kohn T."/>
            <person name="Peeters S.H."/>
            <person name="Heuer A."/>
            <person name="Rast P."/>
            <person name="Oberbeckmann S."/>
            <person name="Bunk B."/>
            <person name="Jeske O."/>
            <person name="Meyerdierks A."/>
            <person name="Storesund J.E."/>
            <person name="Kallscheuer N."/>
            <person name="Luecker S."/>
            <person name="Lage O.M."/>
            <person name="Pohl T."/>
            <person name="Merkel B.J."/>
            <person name="Hornburger P."/>
            <person name="Mueller R.-W."/>
            <person name="Bruemmer F."/>
            <person name="Labrenz M."/>
            <person name="Spormann A.M."/>
            <person name="Op den Camp H."/>
            <person name="Overmann J."/>
            <person name="Amann R."/>
            <person name="Jetten M.S.M."/>
            <person name="Mascher T."/>
            <person name="Medema M.H."/>
            <person name="Devos D.P."/>
            <person name="Kaster A.-K."/>
            <person name="Ovreas L."/>
            <person name="Rohde M."/>
            <person name="Galperin M.Y."/>
            <person name="Jogler C."/>
        </authorList>
    </citation>
    <scope>NUCLEOTIDE SEQUENCE [LARGE SCALE GENOMIC DNA]</scope>
    <source>
        <strain evidence="4 5">Pla175</strain>
    </source>
</reference>
<feature type="compositionally biased region" description="Acidic residues" evidence="1">
    <location>
        <begin position="171"/>
        <end position="193"/>
    </location>
</feature>
<keyword evidence="2" id="KW-1133">Transmembrane helix</keyword>
<evidence type="ECO:0000259" key="3">
    <source>
        <dbReference type="Pfam" id="PF09990"/>
    </source>
</evidence>
<proteinExistence type="predicted"/>
<feature type="region of interest" description="Disordered" evidence="1">
    <location>
        <begin position="171"/>
        <end position="236"/>
    </location>
</feature>
<dbReference type="KEGG" id="pnd:Pla175_08710"/>
<feature type="transmembrane region" description="Helical" evidence="2">
    <location>
        <begin position="46"/>
        <end position="63"/>
    </location>
</feature>
<dbReference type="AlphaFoldDB" id="A0A518D7R9"/>
<keyword evidence="2" id="KW-0472">Membrane</keyword>
<feature type="transmembrane region" description="Helical" evidence="2">
    <location>
        <begin position="105"/>
        <end position="123"/>
    </location>
</feature>
<feature type="transmembrane region" description="Helical" evidence="2">
    <location>
        <begin position="20"/>
        <end position="39"/>
    </location>
</feature>
<dbReference type="EMBL" id="CP036291">
    <property type="protein sequence ID" value="QDU87509.1"/>
    <property type="molecule type" value="Genomic_DNA"/>
</dbReference>
<dbReference type="Pfam" id="PF09990">
    <property type="entry name" value="DUF2231"/>
    <property type="match status" value="1"/>
</dbReference>
<gene>
    <name evidence="4" type="ORF">Pla175_08710</name>
</gene>
<accession>A0A518D7R9</accession>
<dbReference type="Proteomes" id="UP000317429">
    <property type="component" value="Chromosome"/>
</dbReference>
<keyword evidence="2" id="KW-0812">Transmembrane</keyword>
<evidence type="ECO:0000313" key="5">
    <source>
        <dbReference type="Proteomes" id="UP000317429"/>
    </source>
</evidence>
<feature type="compositionally biased region" description="Low complexity" evidence="1">
    <location>
        <begin position="219"/>
        <end position="236"/>
    </location>
</feature>
<dbReference type="RefSeq" id="WP_145281470.1">
    <property type="nucleotide sequence ID" value="NZ_CP036291.1"/>
</dbReference>
<evidence type="ECO:0000313" key="4">
    <source>
        <dbReference type="EMBL" id="QDU87509.1"/>
    </source>
</evidence>
<sequence>MQILPPPLPSWDGIHPLVVHFPIALLMVAPLFVLLGILFPRRGFSIGALVLMVLGTASAWVATSSGEAAYSVMDQTMSMDDWELYEEADFAAQAHGEQTELARNIFTGLTVLYAIVLATGSLSSGWRGRVIPQLAVLLVWAPSLGYLANAAHSGGELVHRFGVKALLPEEEPVEADSEADDAADDSEAEEAEQPAESPAEPPESPPESPAAESVEESGSEGAETPAEAAAEPAPAS</sequence>
<dbReference type="InterPro" id="IPR019251">
    <property type="entry name" value="DUF2231_TM"/>
</dbReference>